<name>A0A1D2QQD8_9GAMM</name>
<dbReference type="GO" id="GO:0042802">
    <property type="term" value="F:identical protein binding"/>
    <property type="evidence" value="ECO:0007669"/>
    <property type="project" value="UniProtKB-ARBA"/>
</dbReference>
<keyword evidence="8" id="KW-0677">Repeat</keyword>
<evidence type="ECO:0000256" key="10">
    <source>
        <dbReference type="ARBA" id="ARBA00022964"/>
    </source>
</evidence>
<comment type="caution">
    <text evidence="17">The sequence shown here is derived from an EMBL/GenBank/DDBJ whole genome shotgun (WGS) entry which is preliminary data.</text>
</comment>
<organism evidence="17 18">
    <name type="scientific">Candidatus Endobugula sertula</name>
    <name type="common">Bugula neritina bacterial symbiont</name>
    <dbReference type="NCBI Taxonomy" id="62101"/>
    <lineage>
        <taxon>Bacteria</taxon>
        <taxon>Pseudomonadati</taxon>
        <taxon>Pseudomonadota</taxon>
        <taxon>Gammaproteobacteria</taxon>
        <taxon>Cellvibrionales</taxon>
        <taxon>Cellvibrionaceae</taxon>
        <taxon>Candidatus Endobugula</taxon>
    </lineage>
</organism>
<dbReference type="GO" id="GO:0005737">
    <property type="term" value="C:cytoplasm"/>
    <property type="evidence" value="ECO:0007669"/>
    <property type="project" value="UniProtKB-SubCell"/>
</dbReference>
<dbReference type="CDD" id="cd08342">
    <property type="entry name" value="HPPD_N_like"/>
    <property type="match status" value="1"/>
</dbReference>
<dbReference type="PANTHER" id="PTHR11959:SF1">
    <property type="entry name" value="4-HYDROXYPHENYLPYRUVATE DIOXYGENASE"/>
    <property type="match status" value="1"/>
</dbReference>
<feature type="binding site" evidence="15">
    <location>
        <position position="280"/>
    </location>
    <ligand>
        <name>Fe cation</name>
        <dbReference type="ChEBI" id="CHEBI:24875"/>
    </ligand>
</feature>
<evidence type="ECO:0000256" key="7">
    <source>
        <dbReference type="ARBA" id="ARBA00022723"/>
    </source>
</evidence>
<keyword evidence="7 15" id="KW-0479">Metal-binding</keyword>
<keyword evidence="10 17" id="KW-0223">Dioxygenase</keyword>
<dbReference type="InterPro" id="IPR037523">
    <property type="entry name" value="VOC_core"/>
</dbReference>
<dbReference type="NCBIfam" id="TIGR01263">
    <property type="entry name" value="4HPPD"/>
    <property type="match status" value="1"/>
</dbReference>
<comment type="cofactor">
    <cofactor evidence="15">
        <name>Fe cation</name>
        <dbReference type="ChEBI" id="CHEBI:24875"/>
    </cofactor>
    <text evidence="15">Binds 1 Fe cation per subunit.</text>
</comment>
<evidence type="ECO:0000256" key="8">
    <source>
        <dbReference type="ARBA" id="ARBA00022737"/>
    </source>
</evidence>
<evidence type="ECO:0000259" key="16">
    <source>
        <dbReference type="PROSITE" id="PS51819"/>
    </source>
</evidence>
<evidence type="ECO:0000256" key="6">
    <source>
        <dbReference type="ARBA" id="ARBA00022490"/>
    </source>
</evidence>
<comment type="subunit">
    <text evidence="5">Homodimer.</text>
</comment>
<evidence type="ECO:0000256" key="5">
    <source>
        <dbReference type="ARBA" id="ARBA00011738"/>
    </source>
</evidence>
<dbReference type="PIRSF" id="PIRSF009283">
    <property type="entry name" value="HPP_dOase"/>
    <property type="match status" value="1"/>
</dbReference>
<dbReference type="PANTHER" id="PTHR11959">
    <property type="entry name" value="4-HYDROXYPHENYLPYRUVATE DIOXYGENASE"/>
    <property type="match status" value="1"/>
</dbReference>
<dbReference type="STRING" id="62101.AB835_06975"/>
<dbReference type="Pfam" id="PF00903">
    <property type="entry name" value="Glyoxalase"/>
    <property type="match status" value="1"/>
</dbReference>
<dbReference type="InterPro" id="IPR004360">
    <property type="entry name" value="Glyas_Fos-R_dOase_dom"/>
</dbReference>
<protein>
    <submittedName>
        <fullName evidence="17">4-hydroxyphenylpyruvate dioxygenase</fullName>
    </submittedName>
</protein>
<evidence type="ECO:0000256" key="15">
    <source>
        <dbReference type="PIRSR" id="PIRSR009283-1"/>
    </source>
</evidence>
<evidence type="ECO:0000256" key="9">
    <source>
        <dbReference type="ARBA" id="ARBA00022824"/>
    </source>
</evidence>
<sequence length="398" mass="44565">MQNINSLVGLDQGQKYSKMKSCAPPAAYHGFHHIEMRVCNSYQAAMYFSTFMGMDVIAYKGLETGSKDYSSYVLRGGDFFLILTSPLNSNEKKVNAYLKKHGDSIYDVAFLVDDAKAIYQHAVENGAKTVSRPEVMKDSEGEVVIATVSAFGSVVHTFVENKNYNGVFLPGYSTEHILESRLHTVLPDTSLGHIDHIVANQGPGLLKTTTDFYIQCLGFHPYWSIDDDLLQTGNTGLRSMVVADYDETIKIPVNEPSENFKGVSQTQEFVDFHGLGGVQHVAICNNNLEVTVRAFRDRGGHVLPVPENYYDDLDIALEKCQLKLTVSVETMKELDMVVDFDENGYILQIFTRPLQSRPTSFFELMQRNNHDGFGAGNFKSLFSAIEKQQEARGTLFRK</sequence>
<keyword evidence="6" id="KW-0963">Cytoplasm</keyword>
<proteinExistence type="inferred from homology"/>
<dbReference type="EMBL" id="MDLC01000020">
    <property type="protein sequence ID" value="ODS23797.1"/>
    <property type="molecule type" value="Genomic_DNA"/>
</dbReference>
<keyword evidence="17" id="KW-0670">Pyruvate</keyword>
<comment type="similarity">
    <text evidence="4">Belongs to the 4HPPD family.</text>
</comment>
<dbReference type="PROSITE" id="PS51819">
    <property type="entry name" value="VOC"/>
    <property type="match status" value="2"/>
</dbReference>
<evidence type="ECO:0000256" key="2">
    <source>
        <dbReference type="ARBA" id="ARBA00004406"/>
    </source>
</evidence>
<evidence type="ECO:0000313" key="17">
    <source>
        <dbReference type="EMBL" id="ODS23797.1"/>
    </source>
</evidence>
<dbReference type="Pfam" id="PF14696">
    <property type="entry name" value="Glyoxalase_5"/>
    <property type="match status" value="1"/>
</dbReference>
<keyword evidence="12 15" id="KW-0408">Iron</keyword>
<dbReference type="GO" id="GO:0046872">
    <property type="term" value="F:metal ion binding"/>
    <property type="evidence" value="ECO:0007669"/>
    <property type="project" value="UniProtKB-KW"/>
</dbReference>
<dbReference type="FunFam" id="3.10.180.10:FF:000022">
    <property type="entry name" value="4-hydroxyphenylpyruvate dioxygenase"/>
    <property type="match status" value="1"/>
</dbReference>
<feature type="domain" description="VOC" evidence="16">
    <location>
        <begin position="30"/>
        <end position="161"/>
    </location>
</feature>
<feature type="domain" description="VOC" evidence="16">
    <location>
        <begin position="193"/>
        <end position="352"/>
    </location>
</feature>
<evidence type="ECO:0000256" key="1">
    <source>
        <dbReference type="ARBA" id="ARBA00004395"/>
    </source>
</evidence>
<evidence type="ECO:0000313" key="18">
    <source>
        <dbReference type="Proteomes" id="UP000242502"/>
    </source>
</evidence>
<dbReference type="InterPro" id="IPR029068">
    <property type="entry name" value="Glyas_Bleomycin-R_OHBP_Dase"/>
</dbReference>
<dbReference type="CDD" id="cd07250">
    <property type="entry name" value="HPPD_C_like"/>
    <property type="match status" value="1"/>
</dbReference>
<accession>A0A1D2QQD8</accession>
<dbReference type="SUPFAM" id="SSF54593">
    <property type="entry name" value="Glyoxalase/Bleomycin resistance protein/Dihydroxybiphenyl dioxygenase"/>
    <property type="match status" value="1"/>
</dbReference>
<feature type="binding site" evidence="15">
    <location>
        <position position="363"/>
    </location>
    <ligand>
        <name>Fe cation</name>
        <dbReference type="ChEBI" id="CHEBI:24875"/>
    </ligand>
</feature>
<feature type="binding site" evidence="15">
    <location>
        <position position="196"/>
    </location>
    <ligand>
        <name>Fe cation</name>
        <dbReference type="ChEBI" id="CHEBI:24875"/>
    </ligand>
</feature>
<keyword evidence="13" id="KW-0333">Golgi apparatus</keyword>
<evidence type="ECO:0000256" key="12">
    <source>
        <dbReference type="ARBA" id="ARBA00023004"/>
    </source>
</evidence>
<keyword evidence="14" id="KW-0472">Membrane</keyword>
<evidence type="ECO:0000256" key="14">
    <source>
        <dbReference type="ARBA" id="ARBA00023136"/>
    </source>
</evidence>
<evidence type="ECO:0000256" key="4">
    <source>
        <dbReference type="ARBA" id="ARBA00005877"/>
    </source>
</evidence>
<evidence type="ECO:0000256" key="11">
    <source>
        <dbReference type="ARBA" id="ARBA00023002"/>
    </source>
</evidence>
<evidence type="ECO:0000256" key="13">
    <source>
        <dbReference type="ARBA" id="ARBA00023034"/>
    </source>
</evidence>
<dbReference type="GO" id="GO:0003868">
    <property type="term" value="F:4-hydroxyphenylpyruvate dioxygenase activity"/>
    <property type="evidence" value="ECO:0007669"/>
    <property type="project" value="InterPro"/>
</dbReference>
<reference evidence="17 18" key="1">
    <citation type="journal article" date="2016" name="Appl. Environ. Microbiol.">
        <title>Lack of Overt Genome Reduction in the Bryostatin-Producing Bryozoan Symbiont "Candidatus Endobugula sertula".</title>
        <authorList>
            <person name="Miller I.J."/>
            <person name="Vanee N."/>
            <person name="Fong S.S."/>
            <person name="Lim-Fong G.E."/>
            <person name="Kwan J.C."/>
        </authorList>
    </citation>
    <scope>NUCLEOTIDE SEQUENCE [LARGE SCALE GENOMIC DNA]</scope>
    <source>
        <strain evidence="17">AB1-4</strain>
    </source>
</reference>
<dbReference type="InterPro" id="IPR041736">
    <property type="entry name" value="4OHPhenylPyrv_dOase_N"/>
</dbReference>
<keyword evidence="11" id="KW-0560">Oxidoreductase</keyword>
<evidence type="ECO:0000256" key="3">
    <source>
        <dbReference type="ARBA" id="ARBA00004496"/>
    </source>
</evidence>
<dbReference type="Gene3D" id="3.10.180.10">
    <property type="entry name" value="2,3-Dihydroxybiphenyl 1,2-Dioxygenase, domain 1"/>
    <property type="match status" value="2"/>
</dbReference>
<dbReference type="AlphaFoldDB" id="A0A1D2QQD8"/>
<dbReference type="Proteomes" id="UP000242502">
    <property type="component" value="Unassembled WGS sequence"/>
</dbReference>
<dbReference type="InterPro" id="IPR005956">
    <property type="entry name" value="4OHPhenylPyrv_dOase"/>
</dbReference>
<gene>
    <name evidence="17" type="ORF">AB835_06975</name>
</gene>
<comment type="subcellular location">
    <subcellularLocation>
        <location evidence="3">Cytoplasm</location>
    </subcellularLocation>
    <subcellularLocation>
        <location evidence="2">Endoplasmic reticulum membrane</location>
        <topology evidence="2">Peripheral membrane protein</topology>
    </subcellularLocation>
    <subcellularLocation>
        <location evidence="1">Golgi apparatus membrane</location>
        <topology evidence="1">Peripheral membrane protein</topology>
    </subcellularLocation>
</comment>
<dbReference type="GO" id="GO:0006572">
    <property type="term" value="P:L-tyrosine catabolic process"/>
    <property type="evidence" value="ECO:0007669"/>
    <property type="project" value="TreeGrafter"/>
</dbReference>
<keyword evidence="9" id="KW-0256">Endoplasmic reticulum</keyword>
<dbReference type="InterPro" id="IPR041735">
    <property type="entry name" value="4OHPhenylPyrv_dOase_C"/>
</dbReference>